<proteinExistence type="predicted"/>
<dbReference type="EMBL" id="JAWRVG010000025">
    <property type="protein sequence ID" value="KAK4070959.1"/>
    <property type="molecule type" value="Genomic_DNA"/>
</dbReference>
<dbReference type="Proteomes" id="UP001273209">
    <property type="component" value="Unassembled WGS sequence"/>
</dbReference>
<name>A0AAE1M1R6_9HYPO</name>
<organism evidence="2 3">
    <name type="scientific">Trichoderma aggressivum f. europaeum</name>
    <dbReference type="NCBI Taxonomy" id="173218"/>
    <lineage>
        <taxon>Eukaryota</taxon>
        <taxon>Fungi</taxon>
        <taxon>Dikarya</taxon>
        <taxon>Ascomycota</taxon>
        <taxon>Pezizomycotina</taxon>
        <taxon>Sordariomycetes</taxon>
        <taxon>Hypocreomycetidae</taxon>
        <taxon>Hypocreales</taxon>
        <taxon>Hypocreaceae</taxon>
        <taxon>Trichoderma</taxon>
    </lineage>
</organism>
<reference evidence="2" key="1">
    <citation type="submission" date="2023-11" db="EMBL/GenBank/DDBJ databases">
        <title>The genome sequences of three competitors of mushroom-forming fungi.</title>
        <authorList>
            <person name="Beijen E."/>
            <person name="Ohm R.A."/>
        </authorList>
    </citation>
    <scope>NUCLEOTIDE SEQUENCE</scope>
    <source>
        <strain evidence="2">CBS 100526</strain>
    </source>
</reference>
<feature type="compositionally biased region" description="Acidic residues" evidence="1">
    <location>
        <begin position="519"/>
        <end position="528"/>
    </location>
</feature>
<keyword evidence="3" id="KW-1185">Reference proteome</keyword>
<evidence type="ECO:0000313" key="3">
    <source>
        <dbReference type="Proteomes" id="UP001273209"/>
    </source>
</evidence>
<dbReference type="AlphaFoldDB" id="A0AAE1M1R6"/>
<feature type="region of interest" description="Disordered" evidence="1">
    <location>
        <begin position="390"/>
        <end position="444"/>
    </location>
</feature>
<dbReference type="RefSeq" id="XP_062754579.1">
    <property type="nucleotide sequence ID" value="XM_062900938.1"/>
</dbReference>
<feature type="compositionally biased region" description="Polar residues" evidence="1">
    <location>
        <begin position="413"/>
        <end position="430"/>
    </location>
</feature>
<gene>
    <name evidence="2" type="ORF">Triagg1_6326</name>
</gene>
<protein>
    <submittedName>
        <fullName evidence="2">Uncharacterized protein</fullName>
    </submittedName>
</protein>
<accession>A0AAE1M1R6</accession>
<evidence type="ECO:0000256" key="1">
    <source>
        <dbReference type="SAM" id="MobiDB-lite"/>
    </source>
</evidence>
<comment type="caution">
    <text evidence="2">The sequence shown here is derived from an EMBL/GenBank/DDBJ whole genome shotgun (WGS) entry which is preliminary data.</text>
</comment>
<evidence type="ECO:0000313" key="2">
    <source>
        <dbReference type="EMBL" id="KAK4070959.1"/>
    </source>
</evidence>
<feature type="region of interest" description="Disordered" evidence="1">
    <location>
        <begin position="499"/>
        <end position="528"/>
    </location>
</feature>
<sequence>MTDTGVASEQNKRTAAAAAAQRCLDSFNECLLHASSIHGWLIHDRLEVQVMIFSTWTTDTRAFAPGQASMDHRLRYAPEVHNRIIDLLEALNCHIQKLLKVLRGQLPSGETHIASVLTEELGVSSGHIAAEVRRLNKSSKMIRKASQESQSIHAKAVQITDEEENYAEPPQLSRLKRYFAERFPNASVALQQELAEALISKSEELLHWESPYELAPTQLQYRDLKVPTTLQPEKFKMAASSSSPVSDTMMVAFDNHEALLSPTAPRPKTKRSFAQFESEQLEVRRALLRKVYESSSATNPKIYLDVEMRDAQDSSSSKEQLSHILKSDVPATCENYMNHMRDAHETNPDGKEVDVLANSFQELFLPRPPCDQNEPQISSCLKDPIARYSKSPASGSLPRDYDNISGDVASDKYSPNNLQRRNRSTINGLDNESIPKSPHVTNEDLDDVAVPDTLANSDGKGLADEFLKRDKTHSDPVCHSGHVMIDKAEVISPELSDEQIGQKVKTQPEHGINSSFDMDSNDMEMEDV</sequence>
<dbReference type="GeneID" id="87920843"/>